<accession>A0AA88NUE9</accession>
<name>A0AA88NUE9_TACVA</name>
<dbReference type="AlphaFoldDB" id="A0AA88NUE9"/>
<evidence type="ECO:0000313" key="2">
    <source>
        <dbReference type="Proteomes" id="UP001187315"/>
    </source>
</evidence>
<proteinExistence type="predicted"/>
<evidence type="ECO:0000313" key="1">
    <source>
        <dbReference type="EMBL" id="KAK2866336.1"/>
    </source>
</evidence>
<organism evidence="1 2">
    <name type="scientific">Tachysurus vachellii</name>
    <name type="common">Darkbarbel catfish</name>
    <name type="synonym">Pelteobagrus vachellii</name>
    <dbReference type="NCBI Taxonomy" id="175792"/>
    <lineage>
        <taxon>Eukaryota</taxon>
        <taxon>Metazoa</taxon>
        <taxon>Chordata</taxon>
        <taxon>Craniata</taxon>
        <taxon>Vertebrata</taxon>
        <taxon>Euteleostomi</taxon>
        <taxon>Actinopterygii</taxon>
        <taxon>Neopterygii</taxon>
        <taxon>Teleostei</taxon>
        <taxon>Ostariophysi</taxon>
        <taxon>Siluriformes</taxon>
        <taxon>Bagridae</taxon>
        <taxon>Tachysurus</taxon>
    </lineage>
</organism>
<dbReference type="Proteomes" id="UP001187315">
    <property type="component" value="Unassembled WGS sequence"/>
</dbReference>
<dbReference type="EMBL" id="JAVHJS010000002">
    <property type="protein sequence ID" value="KAK2866336.1"/>
    <property type="molecule type" value="Genomic_DNA"/>
</dbReference>
<protein>
    <submittedName>
        <fullName evidence="1">Uncharacterized protein</fullName>
    </submittedName>
</protein>
<keyword evidence="2" id="KW-1185">Reference proteome</keyword>
<gene>
    <name evidence="1" type="ORF">Q7C36_002392</name>
</gene>
<reference evidence="1" key="1">
    <citation type="submission" date="2023-08" db="EMBL/GenBank/DDBJ databases">
        <title>Pelteobagrus vachellii genome.</title>
        <authorList>
            <person name="Liu H."/>
        </authorList>
    </citation>
    <scope>NUCLEOTIDE SEQUENCE</scope>
    <source>
        <strain evidence="1">PRFRI_2022a</strain>
        <tissue evidence="1">Muscle</tissue>
    </source>
</reference>
<sequence>MTSFSVTSALRYKQGEGGSFANARSCLAKPSACAALSSPSDQATFKTKSWSCVLEINTALGGRLEVALLGTSISVQILHQERRLPSNLKA</sequence>
<comment type="caution">
    <text evidence="1">The sequence shown here is derived from an EMBL/GenBank/DDBJ whole genome shotgun (WGS) entry which is preliminary data.</text>
</comment>